<dbReference type="InterPro" id="IPR025714">
    <property type="entry name" value="Methyltranfer_dom"/>
</dbReference>
<feature type="domain" description="Methyltransferase" evidence="5">
    <location>
        <begin position="109"/>
        <end position="238"/>
    </location>
</feature>
<dbReference type="EC" id="2.1.1.297" evidence="4"/>
<dbReference type="InterPro" id="IPR029063">
    <property type="entry name" value="SAM-dependent_MTases_sf"/>
</dbReference>
<dbReference type="GO" id="GO:0003676">
    <property type="term" value="F:nucleic acid binding"/>
    <property type="evidence" value="ECO:0007669"/>
    <property type="project" value="InterPro"/>
</dbReference>
<evidence type="ECO:0000313" key="8">
    <source>
        <dbReference type="Proteomes" id="UP000442714"/>
    </source>
</evidence>
<dbReference type="Pfam" id="PF17827">
    <property type="entry name" value="PrmC_N"/>
    <property type="match status" value="1"/>
</dbReference>
<feature type="binding site" evidence="4">
    <location>
        <position position="138"/>
    </location>
    <ligand>
        <name>S-adenosyl-L-methionine</name>
        <dbReference type="ChEBI" id="CHEBI:59789"/>
    </ligand>
</feature>
<evidence type="ECO:0000256" key="4">
    <source>
        <dbReference type="HAMAP-Rule" id="MF_02126"/>
    </source>
</evidence>
<dbReference type="InterPro" id="IPR040758">
    <property type="entry name" value="PrmC_N"/>
</dbReference>
<dbReference type="OrthoDB" id="9800643at2"/>
<dbReference type="InterPro" id="IPR002052">
    <property type="entry name" value="DNA_methylase_N6_adenine_CS"/>
</dbReference>
<keyword evidence="1 4" id="KW-0489">Methyltransferase</keyword>
<dbReference type="NCBIfam" id="TIGR00536">
    <property type="entry name" value="hemK_fam"/>
    <property type="match status" value="1"/>
</dbReference>
<comment type="similarity">
    <text evidence="4">Belongs to the protein N5-glutamine methyltransferase family. PrmC subfamily.</text>
</comment>
<dbReference type="GO" id="GO:0102559">
    <property type="term" value="F:peptide chain release factor N(5)-glutamine methyltransferase activity"/>
    <property type="evidence" value="ECO:0007669"/>
    <property type="project" value="UniProtKB-EC"/>
</dbReference>
<evidence type="ECO:0000256" key="1">
    <source>
        <dbReference type="ARBA" id="ARBA00022603"/>
    </source>
</evidence>
<evidence type="ECO:0000313" key="7">
    <source>
        <dbReference type="EMBL" id="MXO91175.1"/>
    </source>
</evidence>
<comment type="catalytic activity">
    <reaction evidence="4">
        <text>L-glutaminyl-[peptide chain release factor] + S-adenosyl-L-methionine = N(5)-methyl-L-glutaminyl-[peptide chain release factor] + S-adenosyl-L-homocysteine + H(+)</text>
        <dbReference type="Rhea" id="RHEA:42896"/>
        <dbReference type="Rhea" id="RHEA-COMP:10271"/>
        <dbReference type="Rhea" id="RHEA-COMP:10272"/>
        <dbReference type="ChEBI" id="CHEBI:15378"/>
        <dbReference type="ChEBI" id="CHEBI:30011"/>
        <dbReference type="ChEBI" id="CHEBI:57856"/>
        <dbReference type="ChEBI" id="CHEBI:59789"/>
        <dbReference type="ChEBI" id="CHEBI:61891"/>
        <dbReference type="EC" id="2.1.1.297"/>
    </reaction>
</comment>
<feature type="binding site" evidence="4">
    <location>
        <begin position="185"/>
        <end position="188"/>
    </location>
    <ligand>
        <name>substrate</name>
    </ligand>
</feature>
<dbReference type="RefSeq" id="WP_160604890.1">
    <property type="nucleotide sequence ID" value="NZ_WTYX01000002.1"/>
</dbReference>
<keyword evidence="8" id="KW-1185">Reference proteome</keyword>
<dbReference type="PROSITE" id="PS00092">
    <property type="entry name" value="N6_MTASE"/>
    <property type="match status" value="1"/>
</dbReference>
<sequence length="274" mass="29510">MSSVAAALRDAAKELASISDTARLDAELLMAEALEISRSDMLLRAGDLQVPACFSRLLQRRLHHEPIAYILGRQEFYGRDFLVTPDVLIPRGDSETIIDVALAHSPPAARVLDLGTGSGALLLTLLAEMPAAQGVGIDASLGAIAIAAANAARLGTADRAHILHQSWHDADWTDGLGLFDVIVANPPYVEVDADLDRSVREFEPAQALFAGEDGLRDYQIILPQLRQLLTDGGIAILEIGHTQDGQVSEIAREAGFSAELHRDLAHRPRALLLR</sequence>
<dbReference type="InterPro" id="IPR050320">
    <property type="entry name" value="N5-glutamine_MTase"/>
</dbReference>
<feature type="binding site" evidence="4">
    <location>
        <position position="167"/>
    </location>
    <ligand>
        <name>S-adenosyl-L-methionine</name>
        <dbReference type="ChEBI" id="CHEBI:59789"/>
    </ligand>
</feature>
<dbReference type="InterPro" id="IPR019874">
    <property type="entry name" value="RF_methyltr_PrmC"/>
</dbReference>
<comment type="function">
    <text evidence="4">Methylates the class 1 translation termination release factors RF1/PrfA and RF2/PrfB on the glutamine residue of the universally conserved GGQ motif.</text>
</comment>
<gene>
    <name evidence="4 7" type="primary">prmC</name>
    <name evidence="7" type="ORF">GRI41_10100</name>
</gene>
<feature type="binding site" evidence="4">
    <location>
        <begin position="115"/>
        <end position="119"/>
    </location>
    <ligand>
        <name>S-adenosyl-L-methionine</name>
        <dbReference type="ChEBI" id="CHEBI:59789"/>
    </ligand>
</feature>
<dbReference type="Proteomes" id="UP000442714">
    <property type="component" value="Unassembled WGS sequence"/>
</dbReference>
<feature type="domain" description="Release factor glutamine methyltransferase N-terminal" evidence="6">
    <location>
        <begin position="7"/>
        <end position="72"/>
    </location>
</feature>
<keyword evidence="3 4" id="KW-0949">S-adenosyl-L-methionine</keyword>
<dbReference type="HAMAP" id="MF_02126">
    <property type="entry name" value="RF_methyltr_PrmC"/>
    <property type="match status" value="1"/>
</dbReference>
<evidence type="ECO:0000256" key="2">
    <source>
        <dbReference type="ARBA" id="ARBA00022679"/>
    </source>
</evidence>
<dbReference type="AlphaFoldDB" id="A0A844ZTI2"/>
<dbReference type="GO" id="GO:0032259">
    <property type="term" value="P:methylation"/>
    <property type="evidence" value="ECO:0007669"/>
    <property type="project" value="UniProtKB-KW"/>
</dbReference>
<dbReference type="Gene3D" id="1.10.8.10">
    <property type="entry name" value="DNA helicase RuvA subunit, C-terminal domain"/>
    <property type="match status" value="1"/>
</dbReference>
<dbReference type="NCBIfam" id="TIGR03534">
    <property type="entry name" value="RF_mod_PrmC"/>
    <property type="match status" value="1"/>
</dbReference>
<dbReference type="InterPro" id="IPR004556">
    <property type="entry name" value="HemK-like"/>
</dbReference>
<proteinExistence type="inferred from homology"/>
<comment type="caution">
    <text evidence="7">The sequence shown here is derived from an EMBL/GenBank/DDBJ whole genome shotgun (WGS) entry which is preliminary data.</text>
</comment>
<dbReference type="Pfam" id="PF13847">
    <property type="entry name" value="Methyltransf_31"/>
    <property type="match status" value="1"/>
</dbReference>
<organism evidence="7 8">
    <name type="scientific">Pontixanthobacter aquaemixtae</name>
    <dbReference type="NCBI Taxonomy" id="1958940"/>
    <lineage>
        <taxon>Bacteria</taxon>
        <taxon>Pseudomonadati</taxon>
        <taxon>Pseudomonadota</taxon>
        <taxon>Alphaproteobacteria</taxon>
        <taxon>Sphingomonadales</taxon>
        <taxon>Erythrobacteraceae</taxon>
        <taxon>Pontixanthobacter</taxon>
    </lineage>
</organism>
<evidence type="ECO:0000259" key="5">
    <source>
        <dbReference type="Pfam" id="PF13847"/>
    </source>
</evidence>
<dbReference type="PANTHER" id="PTHR18895">
    <property type="entry name" value="HEMK METHYLTRANSFERASE"/>
    <property type="match status" value="1"/>
</dbReference>
<accession>A0A844ZTI2</accession>
<dbReference type="PANTHER" id="PTHR18895:SF74">
    <property type="entry name" value="MTRF1L RELEASE FACTOR GLUTAMINE METHYLTRANSFERASE"/>
    <property type="match status" value="1"/>
</dbReference>
<reference evidence="7 8" key="1">
    <citation type="submission" date="2019-12" db="EMBL/GenBank/DDBJ databases">
        <title>Genomic-based taxomic classification of the family Erythrobacteraceae.</title>
        <authorList>
            <person name="Xu L."/>
        </authorList>
    </citation>
    <scope>NUCLEOTIDE SEQUENCE [LARGE SCALE GENOMIC DNA]</scope>
    <source>
        <strain evidence="7 8">KCTC 52763</strain>
    </source>
</reference>
<dbReference type="SUPFAM" id="SSF53335">
    <property type="entry name" value="S-adenosyl-L-methionine-dependent methyltransferases"/>
    <property type="match status" value="1"/>
</dbReference>
<feature type="binding site" evidence="4">
    <location>
        <position position="185"/>
    </location>
    <ligand>
        <name>S-adenosyl-L-methionine</name>
        <dbReference type="ChEBI" id="CHEBI:59789"/>
    </ligand>
</feature>
<keyword evidence="2 4" id="KW-0808">Transferase</keyword>
<evidence type="ECO:0000259" key="6">
    <source>
        <dbReference type="Pfam" id="PF17827"/>
    </source>
</evidence>
<dbReference type="Gene3D" id="3.40.50.150">
    <property type="entry name" value="Vaccinia Virus protein VP39"/>
    <property type="match status" value="1"/>
</dbReference>
<protein>
    <recommendedName>
        <fullName evidence="4">Release factor glutamine methyltransferase</fullName>
        <shortName evidence="4">RF MTase</shortName>
        <ecNumber evidence="4">2.1.1.297</ecNumber>
    </recommendedName>
    <alternativeName>
        <fullName evidence="4">N5-glutamine methyltransferase PrmC</fullName>
    </alternativeName>
    <alternativeName>
        <fullName evidence="4">Protein-(glutamine-N5) MTase PrmC</fullName>
    </alternativeName>
    <alternativeName>
        <fullName evidence="4">Protein-glutamine N-methyltransferase PrmC</fullName>
    </alternativeName>
</protein>
<name>A0A844ZTI2_9SPHN</name>
<dbReference type="EMBL" id="WTYX01000002">
    <property type="protein sequence ID" value="MXO91175.1"/>
    <property type="molecule type" value="Genomic_DNA"/>
</dbReference>
<evidence type="ECO:0000256" key="3">
    <source>
        <dbReference type="ARBA" id="ARBA00022691"/>
    </source>
</evidence>
<dbReference type="CDD" id="cd02440">
    <property type="entry name" value="AdoMet_MTases"/>
    <property type="match status" value="1"/>
</dbReference>